<dbReference type="InterPro" id="IPR056884">
    <property type="entry name" value="NPHP3-like_N"/>
</dbReference>
<evidence type="ECO:0000313" key="4">
    <source>
        <dbReference type="Proteomes" id="UP001301769"/>
    </source>
</evidence>
<dbReference type="AlphaFoldDB" id="A0AAN6YA02"/>
<feature type="domain" description="Nephrocystin 3-like N-terminal" evidence="2">
    <location>
        <begin position="191"/>
        <end position="355"/>
    </location>
</feature>
<sequence>MAEVAASIIAFIQLTDTVIRVCSHFIGNAKDAPRDMVIIASEVTSLRAILSCFHQDELHPRTAEALPTLFAPSGPIQACYKAISALERLLPKVPDDATRKTSFNLSDLSWALKDSQVRKLLAEITLHKSTLLLALTGDLMHEIKQVKAAVGRVEHALTRAERTEVLEWLQSKCHNPSVIHNRMLEQHEEHTGEWLPRWKKWNLWLQSEETPEDRFLWIHGIPGAGKSVIASVAIESIKARCEDATGRQLGYAYYYCHYSHNEDSGSPFLRWIISRLSHQSDWVPPQLKRFRDSGYEPTIAELLSVLQSIMPRFSAVYVALDGVDESQPRKHLLSVLTTLATDKHFQTLRLVATSRLHQDIEQSFSGITTSISMSNAFVSQDIQTVVRNWITSSPRMRCWSHLSEWIEERLCSGAHGMFRWVACQMNILERIREESQLVHALNCLPHDLDEVYIRLLDGIPEIDRPFVRRVLLWIAGHSSCNRLRDQGIHIDALVGAVCDDLQHLTGRTYRYTADDLRELCGCLITVQEHKLPFTDFLTEVCMARVAEGDCIVHKKGKHLEEPPKGYFVSMAHYTVVEFLASDRILASPVRWCFMRPVDIADEFSRSVIRQSLTADPAGTSADWVRDREPYCLTLVPLVLQNINIDNPEMLDLCVRYFLPTSPHYSRLGQIQAHLVTGCEDAQSFLMARLPVYDPRLLPSEYQHNDPDAWAILGMIVSYNRTLAERYTRSFTGLKYNDMVGKGLLVTLLKSRGDGMARYKTYRTTLGEELNRVYMNSD</sequence>
<reference evidence="3" key="2">
    <citation type="submission" date="2023-05" db="EMBL/GenBank/DDBJ databases">
        <authorList>
            <consortium name="Lawrence Berkeley National Laboratory"/>
            <person name="Steindorff A."/>
            <person name="Hensen N."/>
            <person name="Bonometti L."/>
            <person name="Westerberg I."/>
            <person name="Brannstrom I.O."/>
            <person name="Guillou S."/>
            <person name="Cros-Aarteil S."/>
            <person name="Calhoun S."/>
            <person name="Haridas S."/>
            <person name="Kuo A."/>
            <person name="Mondo S."/>
            <person name="Pangilinan J."/>
            <person name="Riley R."/>
            <person name="Labutti K."/>
            <person name="Andreopoulos B."/>
            <person name="Lipzen A."/>
            <person name="Chen C."/>
            <person name="Yanf M."/>
            <person name="Daum C."/>
            <person name="Ng V."/>
            <person name="Clum A."/>
            <person name="Ohm R."/>
            <person name="Martin F."/>
            <person name="Silar P."/>
            <person name="Natvig D."/>
            <person name="Lalanne C."/>
            <person name="Gautier V."/>
            <person name="Ament-Velasquez S.L."/>
            <person name="Kruys A."/>
            <person name="Hutchinson M.I."/>
            <person name="Powell A.J."/>
            <person name="Barry K."/>
            <person name="Miller A.N."/>
            <person name="Grigoriev I.V."/>
            <person name="Debuchy R."/>
            <person name="Gladieux P."/>
            <person name="Thoren M.H."/>
            <person name="Johannesson H."/>
        </authorList>
    </citation>
    <scope>NUCLEOTIDE SEQUENCE</scope>
    <source>
        <strain evidence="3">PSN293</strain>
    </source>
</reference>
<dbReference type="Pfam" id="PF24883">
    <property type="entry name" value="NPHP3_N"/>
    <property type="match status" value="1"/>
</dbReference>
<accession>A0AAN6YA02</accession>
<dbReference type="InterPro" id="IPR027417">
    <property type="entry name" value="P-loop_NTPase"/>
</dbReference>
<evidence type="ECO:0000313" key="3">
    <source>
        <dbReference type="EMBL" id="KAK4214916.1"/>
    </source>
</evidence>
<dbReference type="PANTHER" id="PTHR10039">
    <property type="entry name" value="AMELOGENIN"/>
    <property type="match status" value="1"/>
</dbReference>
<keyword evidence="4" id="KW-1185">Reference proteome</keyword>
<dbReference type="SUPFAM" id="SSF52540">
    <property type="entry name" value="P-loop containing nucleoside triphosphate hydrolases"/>
    <property type="match status" value="1"/>
</dbReference>
<protein>
    <recommendedName>
        <fullName evidence="2">Nephrocystin 3-like N-terminal domain-containing protein</fullName>
    </recommendedName>
</protein>
<evidence type="ECO:0000256" key="1">
    <source>
        <dbReference type="ARBA" id="ARBA00022737"/>
    </source>
</evidence>
<dbReference type="Gene3D" id="3.40.50.300">
    <property type="entry name" value="P-loop containing nucleotide triphosphate hydrolases"/>
    <property type="match status" value="1"/>
</dbReference>
<name>A0AAN6YA02_9PEZI</name>
<dbReference type="Proteomes" id="UP001301769">
    <property type="component" value="Unassembled WGS sequence"/>
</dbReference>
<gene>
    <name evidence="3" type="ORF">QBC37DRAFT_420170</name>
</gene>
<reference evidence="3" key="1">
    <citation type="journal article" date="2023" name="Mol. Phylogenet. Evol.">
        <title>Genome-scale phylogeny and comparative genomics of the fungal order Sordariales.</title>
        <authorList>
            <person name="Hensen N."/>
            <person name="Bonometti L."/>
            <person name="Westerberg I."/>
            <person name="Brannstrom I.O."/>
            <person name="Guillou S."/>
            <person name="Cros-Aarteil S."/>
            <person name="Calhoun S."/>
            <person name="Haridas S."/>
            <person name="Kuo A."/>
            <person name="Mondo S."/>
            <person name="Pangilinan J."/>
            <person name="Riley R."/>
            <person name="LaButti K."/>
            <person name="Andreopoulos B."/>
            <person name="Lipzen A."/>
            <person name="Chen C."/>
            <person name="Yan M."/>
            <person name="Daum C."/>
            <person name="Ng V."/>
            <person name="Clum A."/>
            <person name="Steindorff A."/>
            <person name="Ohm R.A."/>
            <person name="Martin F."/>
            <person name="Silar P."/>
            <person name="Natvig D.O."/>
            <person name="Lalanne C."/>
            <person name="Gautier V."/>
            <person name="Ament-Velasquez S.L."/>
            <person name="Kruys A."/>
            <person name="Hutchinson M.I."/>
            <person name="Powell A.J."/>
            <person name="Barry K."/>
            <person name="Miller A.N."/>
            <person name="Grigoriev I.V."/>
            <person name="Debuchy R."/>
            <person name="Gladieux P."/>
            <person name="Hiltunen Thoren M."/>
            <person name="Johannesson H."/>
        </authorList>
    </citation>
    <scope>NUCLEOTIDE SEQUENCE</scope>
    <source>
        <strain evidence="3">PSN293</strain>
    </source>
</reference>
<organism evidence="3 4">
    <name type="scientific">Rhypophila decipiens</name>
    <dbReference type="NCBI Taxonomy" id="261697"/>
    <lineage>
        <taxon>Eukaryota</taxon>
        <taxon>Fungi</taxon>
        <taxon>Dikarya</taxon>
        <taxon>Ascomycota</taxon>
        <taxon>Pezizomycotina</taxon>
        <taxon>Sordariomycetes</taxon>
        <taxon>Sordariomycetidae</taxon>
        <taxon>Sordariales</taxon>
        <taxon>Naviculisporaceae</taxon>
        <taxon>Rhypophila</taxon>
    </lineage>
</organism>
<evidence type="ECO:0000259" key="2">
    <source>
        <dbReference type="Pfam" id="PF24883"/>
    </source>
</evidence>
<dbReference type="PANTHER" id="PTHR10039:SF16">
    <property type="entry name" value="GPI INOSITOL-DEACYLASE"/>
    <property type="match status" value="1"/>
</dbReference>
<dbReference type="EMBL" id="MU858086">
    <property type="protein sequence ID" value="KAK4214916.1"/>
    <property type="molecule type" value="Genomic_DNA"/>
</dbReference>
<keyword evidence="1" id="KW-0677">Repeat</keyword>
<comment type="caution">
    <text evidence="3">The sequence shown here is derived from an EMBL/GenBank/DDBJ whole genome shotgun (WGS) entry which is preliminary data.</text>
</comment>
<proteinExistence type="predicted"/>